<dbReference type="GO" id="GO:0009011">
    <property type="term" value="F:alpha-1,4-glucan glucosyltransferase (ADP-glucose donor) activity"/>
    <property type="evidence" value="ECO:0007669"/>
    <property type="project" value="UniProtKB-EC"/>
</dbReference>
<feature type="transmembrane region" description="Helical" evidence="14">
    <location>
        <begin position="989"/>
        <end position="1008"/>
    </location>
</feature>
<feature type="region of interest" description="Disordered" evidence="13">
    <location>
        <begin position="60"/>
        <end position="92"/>
    </location>
</feature>
<dbReference type="Proteomes" id="UP000467840">
    <property type="component" value="Chromosome 7"/>
</dbReference>
<keyword evidence="10 14" id="KW-1133">Transmembrane helix</keyword>
<comment type="subcellular location">
    <subcellularLocation>
        <location evidence="2">Membrane</location>
        <topology evidence="2">Multi-pass membrane protein</topology>
    </subcellularLocation>
</comment>
<evidence type="ECO:0000256" key="13">
    <source>
        <dbReference type="SAM" id="MobiDB-lite"/>
    </source>
</evidence>
<comment type="pathway">
    <text evidence="3">Glycan biosynthesis; starch biosynthesis.</text>
</comment>
<feature type="transmembrane region" description="Helical" evidence="14">
    <location>
        <begin position="1179"/>
        <end position="1197"/>
    </location>
</feature>
<evidence type="ECO:0000256" key="10">
    <source>
        <dbReference type="ARBA" id="ARBA00022989"/>
    </source>
</evidence>
<keyword evidence="8 14" id="KW-0812">Transmembrane</keyword>
<keyword evidence="11 14" id="KW-0472">Membrane</keyword>
<evidence type="ECO:0000256" key="1">
    <source>
        <dbReference type="ARBA" id="ARBA00001478"/>
    </source>
</evidence>
<feature type="transmembrane region" description="Helical" evidence="14">
    <location>
        <begin position="1110"/>
        <end position="1131"/>
    </location>
</feature>
<feature type="compositionally biased region" description="Basic and acidic residues" evidence="13">
    <location>
        <begin position="153"/>
        <end position="164"/>
    </location>
</feature>
<dbReference type="GO" id="GO:0016020">
    <property type="term" value="C:membrane"/>
    <property type="evidence" value="ECO:0007669"/>
    <property type="project" value="UniProtKB-SubCell"/>
</dbReference>
<dbReference type="GO" id="GO:0019252">
    <property type="term" value="P:starch biosynthetic process"/>
    <property type="evidence" value="ECO:0007669"/>
    <property type="project" value="UniProtKB-UniPathway"/>
</dbReference>
<comment type="catalytic activity">
    <reaction evidence="1">
        <text>[(1-&gt;4)-alpha-D-glucosyl](n) + ADP-alpha-D-glucose = [(1-&gt;4)-alpha-D-glucosyl](n+1) + ADP + H(+)</text>
        <dbReference type="Rhea" id="RHEA:18189"/>
        <dbReference type="Rhea" id="RHEA-COMP:9584"/>
        <dbReference type="Rhea" id="RHEA-COMP:9587"/>
        <dbReference type="ChEBI" id="CHEBI:15378"/>
        <dbReference type="ChEBI" id="CHEBI:15444"/>
        <dbReference type="ChEBI" id="CHEBI:57498"/>
        <dbReference type="ChEBI" id="CHEBI:456216"/>
        <dbReference type="EC" id="2.4.1.21"/>
    </reaction>
</comment>
<dbReference type="Gene3D" id="1.20.1250.20">
    <property type="entry name" value="MFS general substrate transporter like domains"/>
    <property type="match status" value="1"/>
</dbReference>
<reference evidence="16 17" key="1">
    <citation type="journal article" date="2020" name="Mol. Plant">
        <title>The Chromosome-Based Rubber Tree Genome Provides New Insights into Spurge Genome Evolution and Rubber Biosynthesis.</title>
        <authorList>
            <person name="Liu J."/>
            <person name="Shi C."/>
            <person name="Shi C.C."/>
            <person name="Li W."/>
            <person name="Zhang Q.J."/>
            <person name="Zhang Y."/>
            <person name="Li K."/>
            <person name="Lu H.F."/>
            <person name="Shi C."/>
            <person name="Zhu S.T."/>
            <person name="Xiao Z.Y."/>
            <person name="Nan H."/>
            <person name="Yue Y."/>
            <person name="Zhu X.G."/>
            <person name="Wu Y."/>
            <person name="Hong X.N."/>
            <person name="Fan G.Y."/>
            <person name="Tong Y."/>
            <person name="Zhang D."/>
            <person name="Mao C.L."/>
            <person name="Liu Y.L."/>
            <person name="Hao S.J."/>
            <person name="Liu W.Q."/>
            <person name="Lv M.Q."/>
            <person name="Zhang H.B."/>
            <person name="Liu Y."/>
            <person name="Hu-Tang G.R."/>
            <person name="Wang J.P."/>
            <person name="Wang J.H."/>
            <person name="Sun Y.H."/>
            <person name="Ni S.B."/>
            <person name="Chen W.B."/>
            <person name="Zhang X.C."/>
            <person name="Jiao Y.N."/>
            <person name="Eichler E.E."/>
            <person name="Li G.H."/>
            <person name="Liu X."/>
            <person name="Gao L.Z."/>
        </authorList>
    </citation>
    <scope>NUCLEOTIDE SEQUENCE [LARGE SCALE GENOMIC DNA]</scope>
    <source>
        <strain evidence="17">cv. GT1</strain>
        <tissue evidence="16">Leaf</tissue>
    </source>
</reference>
<dbReference type="EC" id="2.4.1.21" evidence="4"/>
<feature type="transmembrane region" description="Helical" evidence="14">
    <location>
        <begin position="953"/>
        <end position="977"/>
    </location>
</feature>
<sequence>MKDLLVLWAPSALDKTGCDLNAIFIHCYGSFFGPSQPVIAQRVIQESKLLLENPHLAFRVSNSHHQDKKTSSSSGTGSKNGVRQPLPKVRNELKTKVQKLRDTRDYSFLLSDDAELPAPPKPSVPQTVATPKSEARSAQVPQKSKQLSGSNVRDIRGAYEERKSIPINGRMHSKSGLYKSTSTDKPTSASTDLRRQLGSNNGSGPGRPTGPKGLPSKMPLSTMEKKSIAPAAKTILPAARKPLLRISSHLFQGYKLNRKGKNGDANGLFRAHSKLEVEGHDNAEMPQENFKESDFESEVKHNHIWQLFKEAQQNILYLNNQRLLAVEELNRANQEKQLLLDRIEQLEAEKRAGVGKDKQSLCCELLLRIDSMVLTGMINTAEASNLRKAVMDYKISVADISFDNVQKSDAELLSELRHFSYGSKKSGFHIIHICTEMAPVVEVGSLASYVTGLSCALLKAGHLVEVILPKSYFYSTFVLLFLFNREKVYGYSDDFERFSYFSRASLDYITKSGKQPDVLHIHNWETAIVGPLFWDIFVKQGLGGTRILLTCHGFDSQCLERPDKLALCGLDPSRLHRPDRLQDNAKTHLVNILKGGVVYSNKVAIVSSMNSKNRIIHSLNHGLEPTLSIHSDKLLVTPCGFDNSTWDPSKDKFLPQNYSEDDLKGKAVCRVALQQRLGLSENSSTVLVGCIFSELSDFEVDNLKAVVWNATRNSVQFIFMGSKMPSANRALESLQKALQGENMRFMNKYDEALSHLIIAGSDIILCQSFHDPLLQMPLKALKYGAAPIAVASNENRFRPVADHDQEATKFSQFISSTFGNMSLSEALNEIKYNPSKWKQSMVTSMAMDFSWDSECCDIHVSAYTVLKTSNGVNGSIRTCDEKGICNSGSGIQGDFDLNNFQDGVLSSAFMVGLLVASPIFASLAKSHNPFRLIGVGLSVWTFATAGCGSSFDFWSIAICRMLVGVGEASFISLAAPFIDDNAPVAQKTAWLATFYMCIPTGVALGYVYGGFVGNHFNWRYAFWGEAFLMLPFAILGFVMKPLTLKGFAPAESKEVLTSIETVASITEEDDNEGINSQASVKGSKLKGKAKILQQLSQVSKDIEVLLLDRVYVVNVLGYISYNFVIGAYSYWGPKAGYNIYHMSNADMMFGGITIVCGILGTLAGGFILDRMNATISNAFKLLSGATFLGAIFCFSAFCLRSLFGFIVLFSVGELLVFATQAPVNFVCLHCVKPGLRPLSMAISTVSIHIFGDVPSSPLVGVLQDNINNWRETALILTAVLFLAAAIWFIGVFLKSVDMFNEDGENQVSAKASMEPLLEEDRSEMPDNFNEA</sequence>
<dbReference type="PANTHER" id="PTHR46083:SF3">
    <property type="entry name" value="UDP-GLYCOSYLTRANSFERASE SUPERFAMILY PROTEIN"/>
    <property type="match status" value="1"/>
</dbReference>
<keyword evidence="9" id="KW-0750">Starch biosynthesis</keyword>
<dbReference type="InterPro" id="IPR020846">
    <property type="entry name" value="MFS_dom"/>
</dbReference>
<evidence type="ECO:0000256" key="7">
    <source>
        <dbReference type="ARBA" id="ARBA00022679"/>
    </source>
</evidence>
<feature type="transmembrane region" description="Helical" evidence="14">
    <location>
        <begin position="1147"/>
        <end position="1167"/>
    </location>
</feature>
<gene>
    <name evidence="16" type="ORF">GH714_033716</name>
</gene>
<dbReference type="UniPathway" id="UPA00152"/>
<evidence type="ECO:0000256" key="9">
    <source>
        <dbReference type="ARBA" id="ARBA00022922"/>
    </source>
</evidence>
<feature type="region of interest" description="Disordered" evidence="13">
    <location>
        <begin position="112"/>
        <end position="219"/>
    </location>
</feature>
<evidence type="ECO:0000259" key="15">
    <source>
        <dbReference type="PROSITE" id="PS50850"/>
    </source>
</evidence>
<dbReference type="CDD" id="cd17328">
    <property type="entry name" value="MFS_spinster_like"/>
    <property type="match status" value="1"/>
</dbReference>
<dbReference type="EMBL" id="JAAGAX010000013">
    <property type="protein sequence ID" value="KAF2295719.1"/>
    <property type="molecule type" value="Genomic_DNA"/>
</dbReference>
<evidence type="ECO:0000256" key="8">
    <source>
        <dbReference type="ARBA" id="ARBA00022692"/>
    </source>
</evidence>
<proteinExistence type="inferred from homology"/>
<evidence type="ECO:0000256" key="6">
    <source>
        <dbReference type="ARBA" id="ARBA00022676"/>
    </source>
</evidence>
<keyword evidence="6" id="KW-0328">Glycosyltransferase</keyword>
<accession>A0A6A6L7X2</accession>
<evidence type="ECO:0000256" key="4">
    <source>
        <dbReference type="ARBA" id="ARBA00012588"/>
    </source>
</evidence>
<comment type="similarity">
    <text evidence="12">Belongs to the major facilitator superfamily. Spinster (TC 2.A.1.49) family.</text>
</comment>
<dbReference type="PROSITE" id="PS50850">
    <property type="entry name" value="MFS"/>
    <property type="match status" value="1"/>
</dbReference>
<dbReference type="Pfam" id="PF07690">
    <property type="entry name" value="MFS_1"/>
    <property type="match status" value="1"/>
</dbReference>
<dbReference type="SUPFAM" id="SSF53756">
    <property type="entry name" value="UDP-Glycosyltransferase/glycogen phosphorylase"/>
    <property type="match status" value="1"/>
</dbReference>
<organism evidence="16 17">
    <name type="scientific">Hevea brasiliensis</name>
    <name type="common">Para rubber tree</name>
    <name type="synonym">Siphonia brasiliensis</name>
    <dbReference type="NCBI Taxonomy" id="3981"/>
    <lineage>
        <taxon>Eukaryota</taxon>
        <taxon>Viridiplantae</taxon>
        <taxon>Streptophyta</taxon>
        <taxon>Embryophyta</taxon>
        <taxon>Tracheophyta</taxon>
        <taxon>Spermatophyta</taxon>
        <taxon>Magnoliopsida</taxon>
        <taxon>eudicotyledons</taxon>
        <taxon>Gunneridae</taxon>
        <taxon>Pentapetalae</taxon>
        <taxon>rosids</taxon>
        <taxon>fabids</taxon>
        <taxon>Malpighiales</taxon>
        <taxon>Euphorbiaceae</taxon>
        <taxon>Crotonoideae</taxon>
        <taxon>Micrandreae</taxon>
        <taxon>Hevea</taxon>
    </lineage>
</organism>
<dbReference type="InterPro" id="IPR011701">
    <property type="entry name" value="MFS"/>
</dbReference>
<keyword evidence="5" id="KW-0813">Transport</keyword>
<evidence type="ECO:0000313" key="16">
    <source>
        <dbReference type="EMBL" id="KAF2295719.1"/>
    </source>
</evidence>
<comment type="caution">
    <text evidence="16">The sequence shown here is derived from an EMBL/GenBank/DDBJ whole genome shotgun (WGS) entry which is preliminary data.</text>
</comment>
<evidence type="ECO:0000256" key="14">
    <source>
        <dbReference type="SAM" id="Phobius"/>
    </source>
</evidence>
<dbReference type="Gene3D" id="3.40.50.2000">
    <property type="entry name" value="Glycogen Phosphorylase B"/>
    <property type="match status" value="3"/>
</dbReference>
<protein>
    <recommendedName>
        <fullName evidence="4">starch synthase</fullName>
        <ecNumber evidence="4">2.4.1.21</ecNumber>
    </recommendedName>
</protein>
<evidence type="ECO:0000256" key="2">
    <source>
        <dbReference type="ARBA" id="ARBA00004141"/>
    </source>
</evidence>
<dbReference type="InterPro" id="IPR036259">
    <property type="entry name" value="MFS_trans_sf"/>
</dbReference>
<feature type="compositionally biased region" description="Polar residues" evidence="13">
    <location>
        <begin position="139"/>
        <end position="151"/>
    </location>
</feature>
<feature type="domain" description="Major facilitator superfamily (MFS) profile" evidence="15">
    <location>
        <begin position="859"/>
        <end position="1296"/>
    </location>
</feature>
<dbReference type="InterPro" id="IPR013534">
    <property type="entry name" value="Starch_synth_cat_dom"/>
</dbReference>
<keyword evidence="17" id="KW-1185">Reference proteome</keyword>
<feature type="transmembrane region" description="Helical" evidence="14">
    <location>
        <begin position="1020"/>
        <end position="1039"/>
    </location>
</feature>
<dbReference type="InterPro" id="IPR044770">
    <property type="entry name" value="MFS_spinster-like"/>
</dbReference>
<feature type="transmembrane region" description="Helical" evidence="14">
    <location>
        <begin position="1273"/>
        <end position="1293"/>
    </location>
</feature>
<dbReference type="Pfam" id="PF08323">
    <property type="entry name" value="Glyco_transf_5"/>
    <property type="match status" value="2"/>
</dbReference>
<feature type="region of interest" description="Disordered" evidence="13">
    <location>
        <begin position="1310"/>
        <end position="1331"/>
    </location>
</feature>
<dbReference type="PANTHER" id="PTHR46083">
    <property type="match status" value="1"/>
</dbReference>
<name>A0A6A6L7X2_HEVBR</name>
<dbReference type="SUPFAM" id="SSF103473">
    <property type="entry name" value="MFS general substrate transporter"/>
    <property type="match status" value="1"/>
</dbReference>
<dbReference type="GO" id="GO:0022857">
    <property type="term" value="F:transmembrane transporter activity"/>
    <property type="evidence" value="ECO:0007669"/>
    <property type="project" value="InterPro"/>
</dbReference>
<feature type="transmembrane region" description="Helical" evidence="14">
    <location>
        <begin position="904"/>
        <end position="923"/>
    </location>
</feature>
<evidence type="ECO:0000313" key="17">
    <source>
        <dbReference type="Proteomes" id="UP000467840"/>
    </source>
</evidence>
<evidence type="ECO:0000256" key="12">
    <source>
        <dbReference type="ARBA" id="ARBA00024338"/>
    </source>
</evidence>
<feature type="compositionally biased region" description="Polar residues" evidence="13">
    <location>
        <begin position="178"/>
        <end position="200"/>
    </location>
</feature>
<evidence type="ECO:0000256" key="3">
    <source>
        <dbReference type="ARBA" id="ARBA00004727"/>
    </source>
</evidence>
<feature type="transmembrane region" description="Helical" evidence="14">
    <location>
        <begin position="930"/>
        <end position="947"/>
    </location>
</feature>
<evidence type="ECO:0000256" key="5">
    <source>
        <dbReference type="ARBA" id="ARBA00022448"/>
    </source>
</evidence>
<keyword evidence="7" id="KW-0808">Transferase</keyword>
<evidence type="ECO:0000256" key="11">
    <source>
        <dbReference type="ARBA" id="ARBA00023136"/>
    </source>
</evidence>